<comment type="caution">
    <text evidence="1">The sequence shown here is derived from an EMBL/GenBank/DDBJ whole genome shotgun (WGS) entry which is preliminary data.</text>
</comment>
<dbReference type="Proteomes" id="UP000297299">
    <property type="component" value="Unassembled WGS sequence"/>
</dbReference>
<organism evidence="1 2">
    <name type="scientific">Botryotinia calthae</name>
    <dbReference type="NCBI Taxonomy" id="38488"/>
    <lineage>
        <taxon>Eukaryota</taxon>
        <taxon>Fungi</taxon>
        <taxon>Dikarya</taxon>
        <taxon>Ascomycota</taxon>
        <taxon>Pezizomycotina</taxon>
        <taxon>Leotiomycetes</taxon>
        <taxon>Helotiales</taxon>
        <taxon>Sclerotiniaceae</taxon>
        <taxon>Botryotinia</taxon>
    </lineage>
</organism>
<gene>
    <name evidence="1" type="ORF">BOTCAL_0001g00590</name>
</gene>
<accession>A0A4Y8DKV2</accession>
<keyword evidence="2" id="KW-1185">Reference proteome</keyword>
<proteinExistence type="predicted"/>
<dbReference type="EMBL" id="PHWZ01000001">
    <property type="protein sequence ID" value="TEY87569.1"/>
    <property type="molecule type" value="Genomic_DNA"/>
</dbReference>
<name>A0A4Y8DKV2_9HELO</name>
<dbReference type="AlphaFoldDB" id="A0A4Y8DKV2"/>
<evidence type="ECO:0000313" key="1">
    <source>
        <dbReference type="EMBL" id="TEY87569.1"/>
    </source>
</evidence>
<evidence type="ECO:0000313" key="2">
    <source>
        <dbReference type="Proteomes" id="UP000297299"/>
    </source>
</evidence>
<sequence length="49" mass="5453">MSNTNPTLPVLMVSTISIESTIKSTFALLFVEKVIEEIKPFLVALPELF</sequence>
<reference evidence="1 2" key="1">
    <citation type="submission" date="2017-11" db="EMBL/GenBank/DDBJ databases">
        <title>Comparative genomics of Botrytis spp.</title>
        <authorList>
            <person name="Valero-Jimenez C.A."/>
            <person name="Tapia P."/>
            <person name="Veloso J."/>
            <person name="Silva-Moreno E."/>
            <person name="Staats M."/>
            <person name="Valdes J.H."/>
            <person name="Van Kan J.A.L."/>
        </authorList>
    </citation>
    <scope>NUCLEOTIDE SEQUENCE [LARGE SCALE GENOMIC DNA]</scope>
    <source>
        <strain evidence="1 2">MUCL2830</strain>
    </source>
</reference>
<protein>
    <submittedName>
        <fullName evidence="1">Uncharacterized protein</fullName>
    </submittedName>
</protein>